<protein>
    <submittedName>
        <fullName evidence="3">Alpha-L-glutamate ligase family protein</fullName>
    </submittedName>
</protein>
<dbReference type="InterPro" id="IPR011761">
    <property type="entry name" value="ATP-grasp"/>
</dbReference>
<dbReference type="STRING" id="1618578.UV74_C0013G0029"/>
<dbReference type="Proteomes" id="UP000034090">
    <property type="component" value="Unassembled WGS sequence"/>
</dbReference>
<feature type="domain" description="ATP-grasp" evidence="2">
    <location>
        <begin position="36"/>
        <end position="288"/>
    </location>
</feature>
<comment type="caution">
    <text evidence="3">The sequence shown here is derived from an EMBL/GenBank/DDBJ whole genome shotgun (WGS) entry which is preliminary data.</text>
</comment>
<dbReference type="GO" id="GO:0005737">
    <property type="term" value="C:cytoplasm"/>
    <property type="evidence" value="ECO:0007669"/>
    <property type="project" value="TreeGrafter"/>
</dbReference>
<name>A0A0G1DH43_9BACT</name>
<keyword evidence="1" id="KW-0067">ATP-binding</keyword>
<dbReference type="EMBL" id="LCFQ01000013">
    <property type="protein sequence ID" value="KKS96907.1"/>
    <property type="molecule type" value="Genomic_DNA"/>
</dbReference>
<keyword evidence="3" id="KW-0436">Ligase</keyword>
<dbReference type="Gene3D" id="2.40.70.10">
    <property type="entry name" value="Acid Proteases"/>
    <property type="match status" value="1"/>
</dbReference>
<organism evidence="3 4">
    <name type="scientific">Candidatus Woesebacteria bacterium GW2011_GWB1_43_14</name>
    <dbReference type="NCBI Taxonomy" id="1618578"/>
    <lineage>
        <taxon>Bacteria</taxon>
        <taxon>Candidatus Woeseibacteriota</taxon>
    </lineage>
</organism>
<keyword evidence="1" id="KW-0547">Nucleotide-binding</keyword>
<dbReference type="SUPFAM" id="SSF50630">
    <property type="entry name" value="Acid proteases"/>
    <property type="match status" value="1"/>
</dbReference>
<dbReference type="AlphaFoldDB" id="A0A0G1DH43"/>
<dbReference type="PANTHER" id="PTHR21621">
    <property type="entry name" value="RIBOSOMAL PROTEIN S6 MODIFICATION PROTEIN"/>
    <property type="match status" value="1"/>
</dbReference>
<gene>
    <name evidence="3" type="ORF">UV74_C0013G0029</name>
</gene>
<accession>A0A0G1DH43</accession>
<proteinExistence type="predicted"/>
<dbReference type="GO" id="GO:0018169">
    <property type="term" value="F:ribosomal S6-glutamic acid ligase activity"/>
    <property type="evidence" value="ECO:0007669"/>
    <property type="project" value="TreeGrafter"/>
</dbReference>
<dbReference type="InterPro" id="IPR021109">
    <property type="entry name" value="Peptidase_aspartic_dom_sf"/>
</dbReference>
<evidence type="ECO:0000313" key="4">
    <source>
        <dbReference type="Proteomes" id="UP000034090"/>
    </source>
</evidence>
<dbReference type="Gene3D" id="3.30.470.20">
    <property type="entry name" value="ATP-grasp fold, B domain"/>
    <property type="match status" value="1"/>
</dbReference>
<evidence type="ECO:0000313" key="3">
    <source>
        <dbReference type="EMBL" id="KKS96907.1"/>
    </source>
</evidence>
<dbReference type="GO" id="GO:0009432">
    <property type="term" value="P:SOS response"/>
    <property type="evidence" value="ECO:0007669"/>
    <property type="project" value="TreeGrafter"/>
</dbReference>
<dbReference type="Pfam" id="PF14397">
    <property type="entry name" value="ATPgrasp_ST"/>
    <property type="match status" value="1"/>
</dbReference>
<dbReference type="SUPFAM" id="SSF56059">
    <property type="entry name" value="Glutathione synthetase ATP-binding domain-like"/>
    <property type="match status" value="1"/>
</dbReference>
<reference evidence="3 4" key="1">
    <citation type="journal article" date="2015" name="Nature">
        <title>rRNA introns, odd ribosomes, and small enigmatic genomes across a large radiation of phyla.</title>
        <authorList>
            <person name="Brown C.T."/>
            <person name="Hug L.A."/>
            <person name="Thomas B.C."/>
            <person name="Sharon I."/>
            <person name="Castelle C.J."/>
            <person name="Singh A."/>
            <person name="Wilkins M.J."/>
            <person name="Williams K.H."/>
            <person name="Banfield J.F."/>
        </authorList>
    </citation>
    <scope>NUCLEOTIDE SEQUENCE [LARGE SCALE GENOMIC DNA]</scope>
</reference>
<dbReference type="InterPro" id="IPR039523">
    <property type="entry name" value="RimK-rel_E_lig_ATP-grasp"/>
</dbReference>
<evidence type="ECO:0000259" key="2">
    <source>
        <dbReference type="PROSITE" id="PS50975"/>
    </source>
</evidence>
<evidence type="ECO:0000256" key="1">
    <source>
        <dbReference type="PROSITE-ProRule" id="PRU00409"/>
    </source>
</evidence>
<dbReference type="PATRIC" id="fig|1618578.3.peg.369"/>
<sequence length="451" mass="50414">MKASAILGLNARTQLFSYSHNKSHGKGVAASKLWTYRVLSKVGMPTPEICAKFINPGDILNYDWSRLPSAFALKPSRGLGGEGIIVVKRRAKDGNGWMTTSRERVTAEDLKLHALDILEGAYSLNNEPDIALVQEYVGRHKAFKKYAYRGTPDIRVIVFNKVPVMAMLRLPTKDSGGRANLHQGALGVGIDIATGITTYAIWYGDYVKYKPGTKRKLHGIKIPNWTKILETAVKAHEVAKLGYAGVDIVIHPSRGPMILELNYQPGLQIQLANKEGLRKRLERVEDLKVRDPEHGVHIAKALFAASFAHRVRPKDEIKTISALEEITIKGVAKGQRKKVMAKIDTGAYRTSVEYKIAKELGLLRKENIFLTTRRVRSSLGVTERPIIGFTFWLAGRKIKTYTSVAKRDRLRYSVIIGRRDLSGFLVDPLIESHTEEAEKRVIEAVNKKDGK</sequence>
<dbReference type="GO" id="GO:0046872">
    <property type="term" value="F:metal ion binding"/>
    <property type="evidence" value="ECO:0007669"/>
    <property type="project" value="InterPro"/>
</dbReference>
<dbReference type="PROSITE" id="PS50975">
    <property type="entry name" value="ATP_GRASP"/>
    <property type="match status" value="1"/>
</dbReference>
<dbReference type="GO" id="GO:0005524">
    <property type="term" value="F:ATP binding"/>
    <property type="evidence" value="ECO:0007669"/>
    <property type="project" value="UniProtKB-UniRule"/>
</dbReference>
<dbReference type="PANTHER" id="PTHR21621:SF0">
    <property type="entry name" value="BETA-CITRYLGLUTAMATE SYNTHASE B-RELATED"/>
    <property type="match status" value="1"/>
</dbReference>